<evidence type="ECO:0000256" key="14">
    <source>
        <dbReference type="PIRSR" id="PIRSR002811-1"/>
    </source>
</evidence>
<keyword evidence="17" id="KW-1185">Reference proteome</keyword>
<dbReference type="RefSeq" id="WP_142081137.1">
    <property type="nucleotide sequence ID" value="NZ_VFPT01000001.1"/>
</dbReference>
<comment type="cofactor">
    <cofactor evidence="12 13 14">
        <name>Zn(2+)</name>
        <dbReference type="ChEBI" id="CHEBI:29105"/>
    </cofactor>
    <text evidence="12 13 14">Binds 1 zinc ion per monomer.</text>
</comment>
<dbReference type="FunFam" id="3.90.980.10:FF:000001">
    <property type="entry name" value="DNA primase"/>
    <property type="match status" value="1"/>
</dbReference>
<dbReference type="HAMAP" id="MF_00974">
    <property type="entry name" value="DNA_primase_DnaG"/>
    <property type="match status" value="1"/>
</dbReference>
<keyword evidence="10 12" id="KW-0238">DNA-binding</keyword>
<dbReference type="PANTHER" id="PTHR30313">
    <property type="entry name" value="DNA PRIMASE"/>
    <property type="match status" value="1"/>
</dbReference>
<dbReference type="Pfam" id="PF13662">
    <property type="entry name" value="Toprim_4"/>
    <property type="match status" value="1"/>
</dbReference>
<dbReference type="InterPro" id="IPR036977">
    <property type="entry name" value="DNA_primase_Znf_CHC2"/>
</dbReference>
<evidence type="ECO:0000256" key="4">
    <source>
        <dbReference type="ARBA" id="ARBA00022695"/>
    </source>
</evidence>
<evidence type="ECO:0000256" key="2">
    <source>
        <dbReference type="ARBA" id="ARBA00022515"/>
    </source>
</evidence>
<keyword evidence="9" id="KW-0460">Magnesium</keyword>
<keyword evidence="5 12" id="KW-0235">DNA replication</keyword>
<comment type="caution">
    <text evidence="16">The sequence shown here is derived from an EMBL/GenBank/DDBJ whole genome shotgun (WGS) entry which is preliminary data.</text>
</comment>
<gene>
    <name evidence="12" type="primary">dnaG</name>
    <name evidence="16" type="ORF">BD293_1936</name>
</gene>
<dbReference type="Pfam" id="PF08275">
    <property type="entry name" value="DNAG_N"/>
    <property type="match status" value="1"/>
</dbReference>
<evidence type="ECO:0000256" key="5">
    <source>
        <dbReference type="ARBA" id="ARBA00022705"/>
    </source>
</evidence>
<organism evidence="16 17">
    <name type="scientific">Roseinatronobacter monicus</name>
    <dbReference type="NCBI Taxonomy" id="393481"/>
    <lineage>
        <taxon>Bacteria</taxon>
        <taxon>Pseudomonadati</taxon>
        <taxon>Pseudomonadota</taxon>
        <taxon>Alphaproteobacteria</taxon>
        <taxon>Rhodobacterales</taxon>
        <taxon>Paracoccaceae</taxon>
        <taxon>Roseinatronobacter</taxon>
    </lineage>
</organism>
<dbReference type="GO" id="GO:0008270">
    <property type="term" value="F:zinc ion binding"/>
    <property type="evidence" value="ECO:0007669"/>
    <property type="project" value="UniProtKB-UniRule"/>
</dbReference>
<dbReference type="Gene3D" id="3.90.580.10">
    <property type="entry name" value="Zinc finger, CHC2-type domain"/>
    <property type="match status" value="1"/>
</dbReference>
<evidence type="ECO:0000256" key="9">
    <source>
        <dbReference type="ARBA" id="ARBA00022842"/>
    </source>
</evidence>
<dbReference type="CDD" id="cd03364">
    <property type="entry name" value="TOPRIM_DnaG_primases"/>
    <property type="match status" value="1"/>
</dbReference>
<dbReference type="SUPFAM" id="SSF56731">
    <property type="entry name" value="DNA primase core"/>
    <property type="match status" value="1"/>
</dbReference>
<evidence type="ECO:0000313" key="16">
    <source>
        <dbReference type="EMBL" id="TQM93304.1"/>
    </source>
</evidence>
<keyword evidence="2 12" id="KW-0639">Primosome</keyword>
<dbReference type="SMART" id="SM00493">
    <property type="entry name" value="TOPRIM"/>
    <property type="match status" value="1"/>
</dbReference>
<keyword evidence="11 12" id="KW-0804">Transcription</keyword>
<comment type="catalytic activity">
    <reaction evidence="12">
        <text>ssDNA + n NTP = ssDNA/pppN(pN)n-1 hybrid + (n-1) diphosphate.</text>
        <dbReference type="EC" id="2.7.7.101"/>
    </reaction>
</comment>
<dbReference type="InterPro" id="IPR030846">
    <property type="entry name" value="DnaG_bac"/>
</dbReference>
<dbReference type="PROSITE" id="PS50880">
    <property type="entry name" value="TOPRIM"/>
    <property type="match status" value="1"/>
</dbReference>
<dbReference type="SMART" id="SM00400">
    <property type="entry name" value="ZnF_CHCC"/>
    <property type="match status" value="1"/>
</dbReference>
<dbReference type="SUPFAM" id="SSF57783">
    <property type="entry name" value="Zinc beta-ribbon"/>
    <property type="match status" value="1"/>
</dbReference>
<dbReference type="InterPro" id="IPR013264">
    <property type="entry name" value="DNAG_N"/>
</dbReference>
<dbReference type="InterPro" id="IPR034151">
    <property type="entry name" value="TOPRIM_DnaG_bac"/>
</dbReference>
<dbReference type="InterPro" id="IPR006171">
    <property type="entry name" value="TOPRIM_dom"/>
</dbReference>
<sequence>MSLPPGFLDELRNRVSISSVVGRKVTWDMRKSNQAKGDFWAPCPFHQEKSASFHVDDRKGFYYCFGCHAKGDTLKFLCETENMGFMEAVEVMAREAGMTMPARDPRAAEKADRLSELAEVMDGAARFFRAQLNSSAATAAREYLRGRGLDAQTLERFEIGFAPDARHTLWAHLTGAGVSPDKIVEAGLAIAPDDGGKPYDRFRGRIIFPIRDTRGRCIAFGGRAMDPNARAKYLNSPETPLFDKGRSLYNAGPARAATGKDTPLIVAEGYMDVIALVEAGFTAAVAPLGTAITGDQLRMIWRISPEPIIALDGDSAGLRAGYRLMDLALPLLSPEQSLRFCLLPEKMDPDDVLRAGGTGAMRKLVDGALPLVQLLWQRETEAQVFDSPERRAALDNRLRGALDKIADKSLRSHYAEELRRLQFAFFKPKRAKQTPWSPSMRGSGKRFEAPPAHALQATRATLLANGDSADIAERMREEIILAILLTHPALRDMFMTDLERAEMRTTGHETLRQALLALPQKHLSDHALPDTLPEAARLEAERIMELGHVRIAPPVRNHDDDEFARKCLEEEFAKLFSRRGVAVELREATEDMAELADEGLTWRLRQAAESRNRAERSRLSDSADLGEDRAALSGELQRLIESEVWVKRKK</sequence>
<dbReference type="Gene3D" id="3.40.1360.10">
    <property type="match status" value="1"/>
</dbReference>
<proteinExistence type="inferred from homology"/>
<dbReference type="InterPro" id="IPR050219">
    <property type="entry name" value="DnaG_primase"/>
</dbReference>
<dbReference type="PANTHER" id="PTHR30313:SF2">
    <property type="entry name" value="DNA PRIMASE"/>
    <property type="match status" value="1"/>
</dbReference>
<dbReference type="InterPro" id="IPR006295">
    <property type="entry name" value="DNA_primase_DnaG"/>
</dbReference>
<feature type="zinc finger region" description="CHC2-type" evidence="12 14">
    <location>
        <begin position="43"/>
        <end position="67"/>
    </location>
</feature>
<protein>
    <recommendedName>
        <fullName evidence="12 13">DNA primase</fullName>
        <ecNumber evidence="12">2.7.7.101</ecNumber>
    </recommendedName>
</protein>
<comment type="domain">
    <text evidence="12">Contains an N-terminal zinc-binding domain, a central core domain that contains the primase activity, and a C-terminal DnaB-binding domain.</text>
</comment>
<dbReference type="NCBIfam" id="TIGR01391">
    <property type="entry name" value="dnaG"/>
    <property type="match status" value="1"/>
</dbReference>
<evidence type="ECO:0000313" key="17">
    <source>
        <dbReference type="Proteomes" id="UP000320582"/>
    </source>
</evidence>
<evidence type="ECO:0000256" key="11">
    <source>
        <dbReference type="ARBA" id="ARBA00023163"/>
    </source>
</evidence>
<evidence type="ECO:0000256" key="10">
    <source>
        <dbReference type="ARBA" id="ARBA00023125"/>
    </source>
</evidence>
<evidence type="ECO:0000256" key="3">
    <source>
        <dbReference type="ARBA" id="ARBA00022679"/>
    </source>
</evidence>
<evidence type="ECO:0000259" key="15">
    <source>
        <dbReference type="PROSITE" id="PS50880"/>
    </source>
</evidence>
<feature type="domain" description="Toprim" evidence="15">
    <location>
        <begin position="262"/>
        <end position="344"/>
    </location>
</feature>
<dbReference type="OrthoDB" id="9803773at2"/>
<keyword evidence="7 12" id="KW-0863">Zinc-finger</keyword>
<evidence type="ECO:0000256" key="7">
    <source>
        <dbReference type="ARBA" id="ARBA00022771"/>
    </source>
</evidence>
<evidence type="ECO:0000256" key="8">
    <source>
        <dbReference type="ARBA" id="ARBA00022833"/>
    </source>
</evidence>
<dbReference type="GO" id="GO:0005737">
    <property type="term" value="C:cytoplasm"/>
    <property type="evidence" value="ECO:0007669"/>
    <property type="project" value="TreeGrafter"/>
</dbReference>
<dbReference type="EC" id="2.7.7.101" evidence="12"/>
<accession>A0A543KE47</accession>
<dbReference type="InterPro" id="IPR037068">
    <property type="entry name" value="DNA_primase_core_N_sf"/>
</dbReference>
<evidence type="ECO:0000256" key="6">
    <source>
        <dbReference type="ARBA" id="ARBA00022723"/>
    </source>
</evidence>
<reference evidence="16 17" key="1">
    <citation type="submission" date="2019-06" db="EMBL/GenBank/DDBJ databases">
        <title>Genomic Encyclopedia of Archaeal and Bacterial Type Strains, Phase II (KMG-II): from individual species to whole genera.</title>
        <authorList>
            <person name="Goeker M."/>
        </authorList>
    </citation>
    <scope>NUCLEOTIDE SEQUENCE [LARGE SCALE GENOMIC DNA]</scope>
    <source>
        <strain evidence="16 17">DSM 18423</strain>
    </source>
</reference>
<dbReference type="GO" id="GO:0006269">
    <property type="term" value="P:DNA replication, synthesis of primer"/>
    <property type="evidence" value="ECO:0007669"/>
    <property type="project" value="UniProtKB-UniRule"/>
</dbReference>
<evidence type="ECO:0000256" key="12">
    <source>
        <dbReference type="HAMAP-Rule" id="MF_00974"/>
    </source>
</evidence>
<evidence type="ECO:0000256" key="1">
    <source>
        <dbReference type="ARBA" id="ARBA00022478"/>
    </source>
</evidence>
<dbReference type="GO" id="GO:1990077">
    <property type="term" value="C:primosome complex"/>
    <property type="evidence" value="ECO:0007669"/>
    <property type="project" value="UniProtKB-KW"/>
</dbReference>
<dbReference type="Pfam" id="PF01807">
    <property type="entry name" value="Zn_ribbon_DnaG"/>
    <property type="match status" value="1"/>
</dbReference>
<dbReference type="PIRSF" id="PIRSF002811">
    <property type="entry name" value="DnaG"/>
    <property type="match status" value="1"/>
</dbReference>
<evidence type="ECO:0000256" key="13">
    <source>
        <dbReference type="PIRNR" id="PIRNR002811"/>
    </source>
</evidence>
<comment type="function">
    <text evidence="12 13">RNA polymerase that catalyzes the synthesis of short RNA molecules used as primers for DNA polymerase during DNA replication.</text>
</comment>
<dbReference type="Gene3D" id="3.90.980.10">
    <property type="entry name" value="DNA primase, catalytic core, N-terminal domain"/>
    <property type="match status" value="1"/>
</dbReference>
<dbReference type="EMBL" id="VFPT01000001">
    <property type="protein sequence ID" value="TQM93304.1"/>
    <property type="molecule type" value="Genomic_DNA"/>
</dbReference>
<keyword evidence="8 12" id="KW-0862">Zinc</keyword>
<comment type="similarity">
    <text evidence="12 13">Belongs to the DnaG primase family.</text>
</comment>
<name>A0A543KE47_9RHOB</name>
<dbReference type="GO" id="GO:0000428">
    <property type="term" value="C:DNA-directed RNA polymerase complex"/>
    <property type="evidence" value="ECO:0007669"/>
    <property type="project" value="UniProtKB-KW"/>
</dbReference>
<dbReference type="Proteomes" id="UP000320582">
    <property type="component" value="Unassembled WGS sequence"/>
</dbReference>
<comment type="subunit">
    <text evidence="12">Monomer. Interacts with DnaB.</text>
</comment>
<dbReference type="GO" id="GO:0003677">
    <property type="term" value="F:DNA binding"/>
    <property type="evidence" value="ECO:0007669"/>
    <property type="project" value="UniProtKB-KW"/>
</dbReference>
<keyword evidence="1 12" id="KW-0240">DNA-directed RNA polymerase</keyword>
<keyword evidence="6 12" id="KW-0479">Metal-binding</keyword>
<dbReference type="InterPro" id="IPR002694">
    <property type="entry name" value="Znf_CHC2"/>
</dbReference>
<keyword evidence="4 12" id="KW-0548">Nucleotidyltransferase</keyword>
<keyword evidence="3 12" id="KW-0808">Transferase</keyword>
<dbReference type="GO" id="GO:0003899">
    <property type="term" value="F:DNA-directed RNA polymerase activity"/>
    <property type="evidence" value="ECO:0007669"/>
    <property type="project" value="UniProtKB-UniRule"/>
</dbReference>
<dbReference type="AlphaFoldDB" id="A0A543KE47"/>